<dbReference type="RefSeq" id="WP_204029345.1">
    <property type="nucleotide sequence ID" value="NZ_BOOW01000030.1"/>
</dbReference>
<dbReference type="Pfam" id="PF13360">
    <property type="entry name" value="PQQ_2"/>
    <property type="match status" value="1"/>
</dbReference>
<dbReference type="SMART" id="SM00564">
    <property type="entry name" value="PQQ"/>
    <property type="match status" value="3"/>
</dbReference>
<name>A0A919RJA7_9ACTN</name>
<evidence type="ECO:0000313" key="2">
    <source>
        <dbReference type="EMBL" id="GII94673.1"/>
    </source>
</evidence>
<organism evidence="2 3">
    <name type="scientific">Sinosporangium siamense</name>
    <dbReference type="NCBI Taxonomy" id="1367973"/>
    <lineage>
        <taxon>Bacteria</taxon>
        <taxon>Bacillati</taxon>
        <taxon>Actinomycetota</taxon>
        <taxon>Actinomycetes</taxon>
        <taxon>Streptosporangiales</taxon>
        <taxon>Streptosporangiaceae</taxon>
        <taxon>Sinosporangium</taxon>
    </lineage>
</organism>
<dbReference type="InterPro" id="IPR018391">
    <property type="entry name" value="PQQ_b-propeller_rpt"/>
</dbReference>
<protein>
    <recommendedName>
        <fullName evidence="1">Pyrrolo-quinoline quinone repeat domain-containing protein</fullName>
    </recommendedName>
</protein>
<dbReference type="PANTHER" id="PTHR34512:SF30">
    <property type="entry name" value="OUTER MEMBRANE PROTEIN ASSEMBLY FACTOR BAMB"/>
    <property type="match status" value="1"/>
</dbReference>
<reference evidence="2" key="1">
    <citation type="submission" date="2021-01" db="EMBL/GenBank/DDBJ databases">
        <title>Whole genome shotgun sequence of Sinosporangium siamense NBRC 109515.</title>
        <authorList>
            <person name="Komaki H."/>
            <person name="Tamura T."/>
        </authorList>
    </citation>
    <scope>NUCLEOTIDE SEQUENCE</scope>
    <source>
        <strain evidence="2">NBRC 109515</strain>
    </source>
</reference>
<sequence length="452" mass="48504">MAILLGSLAGVLILIIGVGAVVLLNQEGSRSEAPPSTATQSTQPPKATPASIEAKLLFSEVAPRNLRGIDYDSVSTEGSWATATRYISGGKSGVTGYDAVTGEQKWVVPFTGGICKASEGMTGSGWVAVMSNDTWRWQSACTRLTVIDLKSGRKVWEKRISSEVAGHGLLMTVAVTDGVIAVGWEDGSMGFQTATGDRLWSKPPPGCLMEAHTSGPRLLSLSICRNGRSRVQERDLRSGKTIRTYRLPPGIHNAWIVSTDPVVLGVATKSDLLDADRLVIMADNGKVQATIDIGKRYVAGCGQNDGTCAATVVTKDTLYISTTQPDREKPSAIVAFDVKTGKRKWASKTPVSPGLGTMIPLRTEGEDGLIAYLEPMYKHPGRVVHIAADGTQKTLLMLPMTWEVHQHASGLSDAEARSLVRYEHGRLYLHDIGPFDNSHPKDELVTMAFGPP</sequence>
<dbReference type="InterPro" id="IPR011047">
    <property type="entry name" value="Quinoprotein_ADH-like_sf"/>
</dbReference>
<dbReference type="InterPro" id="IPR002372">
    <property type="entry name" value="PQQ_rpt_dom"/>
</dbReference>
<proteinExistence type="predicted"/>
<evidence type="ECO:0000313" key="3">
    <source>
        <dbReference type="Proteomes" id="UP000606172"/>
    </source>
</evidence>
<accession>A0A919RJA7</accession>
<dbReference type="Proteomes" id="UP000606172">
    <property type="component" value="Unassembled WGS sequence"/>
</dbReference>
<dbReference type="InterPro" id="IPR015943">
    <property type="entry name" value="WD40/YVTN_repeat-like_dom_sf"/>
</dbReference>
<dbReference type="Gene3D" id="2.130.10.10">
    <property type="entry name" value="YVTN repeat-like/Quinoprotein amine dehydrogenase"/>
    <property type="match status" value="2"/>
</dbReference>
<keyword evidence="3" id="KW-1185">Reference proteome</keyword>
<comment type="caution">
    <text evidence="2">The sequence shown here is derived from an EMBL/GenBank/DDBJ whole genome shotgun (WGS) entry which is preliminary data.</text>
</comment>
<gene>
    <name evidence="2" type="ORF">Ssi02_49040</name>
</gene>
<evidence type="ECO:0000259" key="1">
    <source>
        <dbReference type="Pfam" id="PF13360"/>
    </source>
</evidence>
<dbReference type="SUPFAM" id="SSF50998">
    <property type="entry name" value="Quinoprotein alcohol dehydrogenase-like"/>
    <property type="match status" value="1"/>
</dbReference>
<dbReference type="EMBL" id="BOOW01000030">
    <property type="protein sequence ID" value="GII94673.1"/>
    <property type="molecule type" value="Genomic_DNA"/>
</dbReference>
<dbReference type="PANTHER" id="PTHR34512">
    <property type="entry name" value="CELL SURFACE PROTEIN"/>
    <property type="match status" value="1"/>
</dbReference>
<feature type="domain" description="Pyrrolo-quinoline quinone repeat" evidence="1">
    <location>
        <begin position="91"/>
        <end position="346"/>
    </location>
</feature>
<dbReference type="AlphaFoldDB" id="A0A919RJA7"/>